<keyword evidence="4" id="KW-0805">Transcription regulation</keyword>
<keyword evidence="3 7" id="KW-1133">Transmembrane helix</keyword>
<dbReference type="InterPro" id="IPR041916">
    <property type="entry name" value="Anti_sigma_zinc_sf"/>
</dbReference>
<dbReference type="Gene3D" id="1.10.10.1320">
    <property type="entry name" value="Anti-sigma factor, zinc-finger domain"/>
    <property type="match status" value="1"/>
</dbReference>
<dbReference type="PANTHER" id="PTHR37461">
    <property type="entry name" value="ANTI-SIGMA-K FACTOR RSKA"/>
    <property type="match status" value="1"/>
</dbReference>
<feature type="domain" description="Putative zinc-finger" evidence="8">
    <location>
        <begin position="15"/>
        <end position="39"/>
    </location>
</feature>
<evidence type="ECO:0000256" key="6">
    <source>
        <dbReference type="ARBA" id="ARBA00023163"/>
    </source>
</evidence>
<sequence>MSDSTSCSYAHLDAAYVLGALSGEERLEFERHLPGCRSCSQAVQQLAGLPGLLAQVSPDVLASERVEEPVPDTLLPALVQEVRRTRHRRRWTVALAAAAAVVAIAAGSVAVVAATGDDGGSSQTVALAPAHEMAQVDQTSVWGTLSLTSVEWGTRLDLTCTYEAPAGGYQPDDAPPVYTLVVHDRDGGSEQVASWTGLPGEPVHVTGATALTTDEIASVEVRTADGRPVLELTG</sequence>
<keyword evidence="5 7" id="KW-0472">Membrane</keyword>
<dbReference type="PANTHER" id="PTHR37461:SF1">
    <property type="entry name" value="ANTI-SIGMA-K FACTOR RSKA"/>
    <property type="match status" value="1"/>
</dbReference>
<protein>
    <submittedName>
        <fullName evidence="9">Zf-HC2 domain-containing protein</fullName>
    </submittedName>
</protein>
<dbReference type="InterPro" id="IPR027383">
    <property type="entry name" value="Znf_put"/>
</dbReference>
<proteinExistence type="predicted"/>
<evidence type="ECO:0000256" key="3">
    <source>
        <dbReference type="ARBA" id="ARBA00022989"/>
    </source>
</evidence>
<accession>A0ABW0N590</accession>
<evidence type="ECO:0000259" key="8">
    <source>
        <dbReference type="Pfam" id="PF13490"/>
    </source>
</evidence>
<evidence type="ECO:0000256" key="5">
    <source>
        <dbReference type="ARBA" id="ARBA00023136"/>
    </source>
</evidence>
<evidence type="ECO:0000256" key="4">
    <source>
        <dbReference type="ARBA" id="ARBA00023015"/>
    </source>
</evidence>
<evidence type="ECO:0000256" key="2">
    <source>
        <dbReference type="ARBA" id="ARBA00022692"/>
    </source>
</evidence>
<feature type="transmembrane region" description="Helical" evidence="7">
    <location>
        <begin position="93"/>
        <end position="114"/>
    </location>
</feature>
<organism evidence="9 10">
    <name type="scientific">Nocardioides caricicola</name>
    <dbReference type="NCBI Taxonomy" id="634770"/>
    <lineage>
        <taxon>Bacteria</taxon>
        <taxon>Bacillati</taxon>
        <taxon>Actinomycetota</taxon>
        <taxon>Actinomycetes</taxon>
        <taxon>Propionibacteriales</taxon>
        <taxon>Nocardioidaceae</taxon>
        <taxon>Nocardioides</taxon>
    </lineage>
</organism>
<reference evidence="10" key="1">
    <citation type="journal article" date="2019" name="Int. J. Syst. Evol. Microbiol.">
        <title>The Global Catalogue of Microorganisms (GCM) 10K type strain sequencing project: providing services to taxonomists for standard genome sequencing and annotation.</title>
        <authorList>
            <consortium name="The Broad Institute Genomics Platform"/>
            <consortium name="The Broad Institute Genome Sequencing Center for Infectious Disease"/>
            <person name="Wu L."/>
            <person name="Ma J."/>
        </authorList>
    </citation>
    <scope>NUCLEOTIDE SEQUENCE [LARGE SCALE GENOMIC DNA]</scope>
    <source>
        <strain evidence="10">KACC 13778</strain>
    </source>
</reference>
<comment type="caution">
    <text evidence="9">The sequence shown here is derived from an EMBL/GenBank/DDBJ whole genome shotgun (WGS) entry which is preliminary data.</text>
</comment>
<keyword evidence="2 7" id="KW-0812">Transmembrane</keyword>
<dbReference type="Proteomes" id="UP001595956">
    <property type="component" value="Unassembled WGS sequence"/>
</dbReference>
<name>A0ABW0N590_9ACTN</name>
<evidence type="ECO:0000313" key="10">
    <source>
        <dbReference type="Proteomes" id="UP001595956"/>
    </source>
</evidence>
<gene>
    <name evidence="9" type="ORF">ACFPKY_18350</name>
</gene>
<evidence type="ECO:0000256" key="7">
    <source>
        <dbReference type="SAM" id="Phobius"/>
    </source>
</evidence>
<dbReference type="RefSeq" id="WP_345173865.1">
    <property type="nucleotide sequence ID" value="NZ_BAABFQ010000005.1"/>
</dbReference>
<evidence type="ECO:0000256" key="1">
    <source>
        <dbReference type="ARBA" id="ARBA00004167"/>
    </source>
</evidence>
<evidence type="ECO:0000313" key="9">
    <source>
        <dbReference type="EMBL" id="MFC5495079.1"/>
    </source>
</evidence>
<comment type="subcellular location">
    <subcellularLocation>
        <location evidence="1">Membrane</location>
        <topology evidence="1">Single-pass membrane protein</topology>
    </subcellularLocation>
</comment>
<keyword evidence="6" id="KW-0804">Transcription</keyword>
<dbReference type="EMBL" id="JBHSMD010000006">
    <property type="protein sequence ID" value="MFC5495079.1"/>
    <property type="molecule type" value="Genomic_DNA"/>
</dbReference>
<dbReference type="InterPro" id="IPR051474">
    <property type="entry name" value="Anti-sigma-K/W_factor"/>
</dbReference>
<keyword evidence="10" id="KW-1185">Reference proteome</keyword>
<dbReference type="Pfam" id="PF13490">
    <property type="entry name" value="zf-HC2"/>
    <property type="match status" value="1"/>
</dbReference>